<dbReference type="InterPro" id="IPR013083">
    <property type="entry name" value="Znf_RING/FYVE/PHD"/>
</dbReference>
<dbReference type="Gene3D" id="3.30.40.10">
    <property type="entry name" value="Zinc/RING finger domain, C3HC4 (zinc finger)"/>
    <property type="match status" value="1"/>
</dbReference>
<dbReference type="AlphaFoldDB" id="A0A8J5BV35"/>
<dbReference type="EC" id="2.3.2.31" evidence="6"/>
<dbReference type="GO" id="GO:0061630">
    <property type="term" value="F:ubiquitin protein ligase activity"/>
    <property type="evidence" value="ECO:0007669"/>
    <property type="project" value="UniProtKB-EC"/>
</dbReference>
<evidence type="ECO:0000256" key="3">
    <source>
        <dbReference type="ARBA" id="ARBA00003976"/>
    </source>
</evidence>
<evidence type="ECO:0000313" key="17">
    <source>
        <dbReference type="EMBL" id="KAG6466844.1"/>
    </source>
</evidence>
<accession>A0A8J5BV35</accession>
<comment type="catalytic activity">
    <reaction evidence="1">
        <text>[E2 ubiquitin-conjugating enzyme]-S-ubiquitinyl-L-cysteine + [acceptor protein]-L-lysine = [E2 ubiquitin-conjugating enzyme]-L-cysteine + [acceptor protein]-N(6)-ubiquitinyl-L-lysine.</text>
        <dbReference type="EC" id="2.3.2.31"/>
    </reaction>
</comment>
<keyword evidence="10 13" id="KW-0863">Zinc-finger</keyword>
<evidence type="ECO:0000259" key="16">
    <source>
        <dbReference type="PROSITE" id="PS51873"/>
    </source>
</evidence>
<keyword evidence="7" id="KW-0808">Transferase</keyword>
<evidence type="ECO:0000256" key="13">
    <source>
        <dbReference type="PROSITE-ProRule" id="PRU00175"/>
    </source>
</evidence>
<dbReference type="FunFam" id="1.20.120.1750:FF:000013">
    <property type="entry name" value="RBR-type E3 ubiquitin transferase"/>
    <property type="match status" value="1"/>
</dbReference>
<evidence type="ECO:0000256" key="5">
    <source>
        <dbReference type="ARBA" id="ARBA00005884"/>
    </source>
</evidence>
<evidence type="ECO:0000313" key="18">
    <source>
        <dbReference type="Proteomes" id="UP000734854"/>
    </source>
</evidence>
<evidence type="ECO:0000256" key="12">
    <source>
        <dbReference type="ARBA" id="ARBA00022833"/>
    </source>
</evidence>
<evidence type="ECO:0000256" key="11">
    <source>
        <dbReference type="ARBA" id="ARBA00022786"/>
    </source>
</evidence>
<feature type="domain" description="RING-type" evidence="16">
    <location>
        <begin position="279"/>
        <end position="503"/>
    </location>
</feature>
<dbReference type="InterPro" id="IPR001841">
    <property type="entry name" value="Znf_RING"/>
</dbReference>
<dbReference type="Pfam" id="PF19422">
    <property type="entry name" value="Ariadne"/>
    <property type="match status" value="1"/>
</dbReference>
<comment type="pathway">
    <text evidence="4">Protein modification; protein ubiquitination.</text>
</comment>
<dbReference type="InterPro" id="IPR031127">
    <property type="entry name" value="E3_UB_ligase_RBR"/>
</dbReference>
<dbReference type="FunFam" id="3.30.40.10:FF:000019">
    <property type="entry name" value="RBR-type E3 ubiquitin transferase"/>
    <property type="match status" value="1"/>
</dbReference>
<feature type="domain" description="RING-type" evidence="15">
    <location>
        <begin position="283"/>
        <end position="331"/>
    </location>
</feature>
<dbReference type="Pfam" id="PF01485">
    <property type="entry name" value="IBR"/>
    <property type="match status" value="1"/>
</dbReference>
<organism evidence="17 18">
    <name type="scientific">Zingiber officinale</name>
    <name type="common">Ginger</name>
    <name type="synonym">Amomum zingiber</name>
    <dbReference type="NCBI Taxonomy" id="94328"/>
    <lineage>
        <taxon>Eukaryota</taxon>
        <taxon>Viridiplantae</taxon>
        <taxon>Streptophyta</taxon>
        <taxon>Embryophyta</taxon>
        <taxon>Tracheophyta</taxon>
        <taxon>Spermatophyta</taxon>
        <taxon>Magnoliopsida</taxon>
        <taxon>Liliopsida</taxon>
        <taxon>Zingiberales</taxon>
        <taxon>Zingiberaceae</taxon>
        <taxon>Zingiber</taxon>
    </lineage>
</organism>
<keyword evidence="12" id="KW-0862">Zinc</keyword>
<evidence type="ECO:0000256" key="7">
    <source>
        <dbReference type="ARBA" id="ARBA00022679"/>
    </source>
</evidence>
<dbReference type="InterPro" id="IPR054694">
    <property type="entry name" value="Parkin-like_IBR"/>
</dbReference>
<dbReference type="Pfam" id="PF22605">
    <property type="entry name" value="IBR_2"/>
    <property type="match status" value="1"/>
</dbReference>
<evidence type="ECO:0000256" key="10">
    <source>
        <dbReference type="ARBA" id="ARBA00022771"/>
    </source>
</evidence>
<dbReference type="SUPFAM" id="SSF57850">
    <property type="entry name" value="RING/U-box"/>
    <property type="match status" value="3"/>
</dbReference>
<keyword evidence="18" id="KW-1185">Reference proteome</keyword>
<evidence type="ECO:0000259" key="15">
    <source>
        <dbReference type="PROSITE" id="PS50089"/>
    </source>
</evidence>
<dbReference type="Pfam" id="PF21235">
    <property type="entry name" value="UBA_ARI1"/>
    <property type="match status" value="1"/>
</dbReference>
<evidence type="ECO:0000256" key="14">
    <source>
        <dbReference type="SAM" id="MobiDB-lite"/>
    </source>
</evidence>
<comment type="cofactor">
    <cofactor evidence="2">
        <name>Zn(2+)</name>
        <dbReference type="ChEBI" id="CHEBI:29105"/>
    </cofactor>
</comment>
<evidence type="ECO:0000256" key="4">
    <source>
        <dbReference type="ARBA" id="ARBA00004906"/>
    </source>
</evidence>
<reference evidence="17 18" key="1">
    <citation type="submission" date="2020-08" db="EMBL/GenBank/DDBJ databases">
        <title>Plant Genome Project.</title>
        <authorList>
            <person name="Zhang R.-G."/>
        </authorList>
    </citation>
    <scope>NUCLEOTIDE SEQUENCE [LARGE SCALE GENOMIC DNA]</scope>
    <source>
        <tissue evidence="17">Rhizome</tissue>
    </source>
</reference>
<dbReference type="PROSITE" id="PS50089">
    <property type="entry name" value="ZF_RING_2"/>
    <property type="match status" value="1"/>
</dbReference>
<dbReference type="PANTHER" id="PTHR11685">
    <property type="entry name" value="RBR FAMILY RING FINGER AND IBR DOMAIN-CONTAINING"/>
    <property type="match status" value="1"/>
</dbReference>
<evidence type="ECO:0000256" key="6">
    <source>
        <dbReference type="ARBA" id="ARBA00012251"/>
    </source>
</evidence>
<dbReference type="Proteomes" id="UP000734854">
    <property type="component" value="Unassembled WGS sequence"/>
</dbReference>
<dbReference type="PROSITE" id="PS51873">
    <property type="entry name" value="TRIAD"/>
    <property type="match status" value="1"/>
</dbReference>
<comment type="function">
    <text evidence="3">Might act as an E3 ubiquitin-protein ligase, or as part of E3 complex, which accepts ubiquitin from specific E2 ubiquitin-conjugating enzymes and then transfers it to substrates.</text>
</comment>
<proteinExistence type="inferred from homology"/>
<comment type="caution">
    <text evidence="17">The sequence shown here is derived from an EMBL/GenBank/DDBJ whole genome shotgun (WGS) entry which is preliminary data.</text>
</comment>
<dbReference type="CDD" id="cd20346">
    <property type="entry name" value="BRcat_RBR_ANKIB1"/>
    <property type="match status" value="1"/>
</dbReference>
<dbReference type="InterPro" id="IPR045840">
    <property type="entry name" value="Ariadne"/>
</dbReference>
<dbReference type="GO" id="GO:0008270">
    <property type="term" value="F:zinc ion binding"/>
    <property type="evidence" value="ECO:0007669"/>
    <property type="project" value="UniProtKB-KW"/>
</dbReference>
<dbReference type="EMBL" id="JACMSC010000110">
    <property type="protein sequence ID" value="KAG6466844.1"/>
    <property type="molecule type" value="Genomic_DNA"/>
</dbReference>
<keyword evidence="11" id="KW-0833">Ubl conjugation pathway</keyword>
<name>A0A8J5BV35_ZINOF</name>
<dbReference type="SMART" id="SM00647">
    <property type="entry name" value="IBR"/>
    <property type="match status" value="2"/>
</dbReference>
<evidence type="ECO:0000256" key="1">
    <source>
        <dbReference type="ARBA" id="ARBA00001798"/>
    </source>
</evidence>
<evidence type="ECO:0000256" key="8">
    <source>
        <dbReference type="ARBA" id="ARBA00022723"/>
    </source>
</evidence>
<sequence>MLTNLHEKKESKQWIDRKEMAVDELLGFSLPPSSWLTIRCAATQGEGQSEGSGAISGSVPARRSPCAGARRGDGAEVAEAVEAAAPGDLRAPLFLTAPFSSLSSFPVSFSPIPLLCLACLPLGAAHSFPPLNSSPNSIDFGQIPSDRAVSLRFSVERRMADDEDYPSSSDVEDCYLTDQEDAIEEDVLQGLEDGHEEDCHWSLSSVITKESLLAAQKEDLRKVMELLVLKEQHARTLLIHYRWDVERIFELLDQKGKDRLFSEAGVTVVENNGFSTSANPVTCNVCFETIPTAAITEMDCGHSFCNDCWTEHFIVKINDGQSRRIRCMAPKCSAVCDEAVIRNLVSARCPDIADRFERFLLESYIEDNNKVKWCPSAPHCGNAIRVEGDIYCEVECTCGIQFCFSCLSEAHSPCSCMMWELWIKKCQDESETVNWITINTKPCPKCHKPVEKNGGCNLVACICGQAFCSFKTASAYSVWLCGGATGRDHTWSNITGHSCGRFKEDQTKKTERARRDLYRYTHYHNRYKAHTDSLKQESNLKETIQKKISISENKQSKIKDYSWVMNGLNRLFRSRRVLSYSYPFAFYMFGDELFKDEMTAEERELKQNLFEDQQQQLESNVEKLSMFLEKDFPSSSDDEVMDIMRHVINLSSVVDNLCKQMYQCIENDLLYPLQRATHNIAPYKSKGLERASELCVPWDSDQSSSMKTSHEAQTDSTPIGTGTSFICVSRLGEILKL</sequence>
<dbReference type="InterPro" id="IPR002867">
    <property type="entry name" value="IBR_dom"/>
</dbReference>
<dbReference type="InterPro" id="IPR044066">
    <property type="entry name" value="TRIAD_supradom"/>
</dbReference>
<dbReference type="InterPro" id="IPR048962">
    <property type="entry name" value="ARIH1-like_UBL"/>
</dbReference>
<evidence type="ECO:0000256" key="2">
    <source>
        <dbReference type="ARBA" id="ARBA00001947"/>
    </source>
</evidence>
<dbReference type="CDD" id="cd16773">
    <property type="entry name" value="RING-HC_RBR_TRIAD1"/>
    <property type="match status" value="1"/>
</dbReference>
<comment type="similarity">
    <text evidence="5">Belongs to the RBR family. Ariadne subfamily.</text>
</comment>
<gene>
    <name evidence="17" type="ORF">ZIOFF_075328</name>
</gene>
<keyword evidence="8" id="KW-0479">Metal-binding</keyword>
<dbReference type="CDD" id="cd22586">
    <property type="entry name" value="Rcat_RBR_ARI1-like"/>
    <property type="match status" value="1"/>
</dbReference>
<keyword evidence="9" id="KW-0677">Repeat</keyword>
<dbReference type="Gene3D" id="1.20.120.1750">
    <property type="match status" value="1"/>
</dbReference>
<feature type="region of interest" description="Disordered" evidence="14">
    <location>
        <begin position="47"/>
        <end position="70"/>
    </location>
</feature>
<evidence type="ECO:0000256" key="9">
    <source>
        <dbReference type="ARBA" id="ARBA00022737"/>
    </source>
</evidence>
<protein>
    <recommendedName>
        <fullName evidence="6">RBR-type E3 ubiquitin transferase</fullName>
        <ecNumber evidence="6">2.3.2.31</ecNumber>
    </recommendedName>
</protein>
<dbReference type="GO" id="GO:0016567">
    <property type="term" value="P:protein ubiquitination"/>
    <property type="evidence" value="ECO:0007669"/>
    <property type="project" value="InterPro"/>
</dbReference>